<reference evidence="9 10" key="1">
    <citation type="submission" date="2018-08" db="EMBL/GenBank/DDBJ databases">
        <authorList>
            <person name="Laetsch R D."/>
            <person name="Stevens L."/>
            <person name="Kumar S."/>
            <person name="Blaxter L. M."/>
        </authorList>
    </citation>
    <scope>NUCLEOTIDE SEQUENCE [LARGE SCALE GENOMIC DNA]</scope>
</reference>
<accession>A0A3P6TAB3</accession>
<evidence type="ECO:0000259" key="8">
    <source>
        <dbReference type="Pfam" id="PF01529"/>
    </source>
</evidence>
<organism evidence="9 10">
    <name type="scientific">Litomosoides sigmodontis</name>
    <name type="common">Filarial nematode worm</name>
    <dbReference type="NCBI Taxonomy" id="42156"/>
    <lineage>
        <taxon>Eukaryota</taxon>
        <taxon>Metazoa</taxon>
        <taxon>Ecdysozoa</taxon>
        <taxon>Nematoda</taxon>
        <taxon>Chromadorea</taxon>
        <taxon>Rhabditida</taxon>
        <taxon>Spirurina</taxon>
        <taxon>Spiruromorpha</taxon>
        <taxon>Filarioidea</taxon>
        <taxon>Onchocercidae</taxon>
        <taxon>Litomosoides</taxon>
    </lineage>
</organism>
<keyword evidence="6 7" id="KW-0012">Acyltransferase</keyword>
<protein>
    <recommendedName>
        <fullName evidence="7">Palmitoyltransferase</fullName>
        <ecNumber evidence="7">2.3.1.225</ecNumber>
    </recommendedName>
</protein>
<keyword evidence="4 7" id="KW-1133">Transmembrane helix</keyword>
<comment type="domain">
    <text evidence="7">The DHHC domain is required for palmitoyltransferase activity.</text>
</comment>
<dbReference type="GO" id="GO:0005794">
    <property type="term" value="C:Golgi apparatus"/>
    <property type="evidence" value="ECO:0007669"/>
    <property type="project" value="TreeGrafter"/>
</dbReference>
<comment type="catalytic activity">
    <reaction evidence="7">
        <text>L-cysteinyl-[protein] + hexadecanoyl-CoA = S-hexadecanoyl-L-cysteinyl-[protein] + CoA</text>
        <dbReference type="Rhea" id="RHEA:36683"/>
        <dbReference type="Rhea" id="RHEA-COMP:10131"/>
        <dbReference type="Rhea" id="RHEA-COMP:11032"/>
        <dbReference type="ChEBI" id="CHEBI:29950"/>
        <dbReference type="ChEBI" id="CHEBI:57287"/>
        <dbReference type="ChEBI" id="CHEBI:57379"/>
        <dbReference type="ChEBI" id="CHEBI:74151"/>
        <dbReference type="EC" id="2.3.1.225"/>
    </reaction>
</comment>
<dbReference type="EMBL" id="UYRX01000170">
    <property type="protein sequence ID" value="VDK76290.1"/>
    <property type="molecule type" value="Genomic_DNA"/>
</dbReference>
<dbReference type="EC" id="2.3.1.225" evidence="7"/>
<dbReference type="GO" id="GO:0005783">
    <property type="term" value="C:endoplasmic reticulum"/>
    <property type="evidence" value="ECO:0007669"/>
    <property type="project" value="TreeGrafter"/>
</dbReference>
<evidence type="ECO:0000256" key="1">
    <source>
        <dbReference type="ARBA" id="ARBA00004141"/>
    </source>
</evidence>
<comment type="similarity">
    <text evidence="7">Belongs to the DHHC palmitoyltransferase family.</text>
</comment>
<evidence type="ECO:0000256" key="3">
    <source>
        <dbReference type="ARBA" id="ARBA00022692"/>
    </source>
</evidence>
<dbReference type="Proteomes" id="UP000277928">
    <property type="component" value="Unassembled WGS sequence"/>
</dbReference>
<feature type="transmembrane region" description="Helical" evidence="7">
    <location>
        <begin position="102"/>
        <end position="127"/>
    </location>
</feature>
<dbReference type="OrthoDB" id="6781668at2759"/>
<dbReference type="GO" id="GO:0016020">
    <property type="term" value="C:membrane"/>
    <property type="evidence" value="ECO:0007669"/>
    <property type="project" value="UniProtKB-SubCell"/>
</dbReference>
<keyword evidence="10" id="KW-1185">Reference proteome</keyword>
<evidence type="ECO:0000256" key="4">
    <source>
        <dbReference type="ARBA" id="ARBA00022989"/>
    </source>
</evidence>
<evidence type="ECO:0000256" key="5">
    <source>
        <dbReference type="ARBA" id="ARBA00023136"/>
    </source>
</evidence>
<dbReference type="PANTHER" id="PTHR22883:SF443">
    <property type="entry name" value="S-ACYLTRANSFERASE"/>
    <property type="match status" value="1"/>
</dbReference>
<proteinExistence type="inferred from homology"/>
<name>A0A3P6TAB3_LITSI</name>
<dbReference type="InterPro" id="IPR039859">
    <property type="entry name" value="PFA4/ZDH16/20/ERF2-like"/>
</dbReference>
<evidence type="ECO:0000256" key="7">
    <source>
        <dbReference type="RuleBase" id="RU079119"/>
    </source>
</evidence>
<gene>
    <name evidence="9" type="ORF">NLS_LOCUS3237</name>
</gene>
<dbReference type="STRING" id="42156.A0A3P6TAB3"/>
<dbReference type="PROSITE" id="PS50216">
    <property type="entry name" value="DHHC"/>
    <property type="match status" value="1"/>
</dbReference>
<feature type="transmembrane region" description="Helical" evidence="7">
    <location>
        <begin position="58"/>
        <end position="82"/>
    </location>
</feature>
<dbReference type="GO" id="GO:0006612">
    <property type="term" value="P:protein targeting to membrane"/>
    <property type="evidence" value="ECO:0007669"/>
    <property type="project" value="TreeGrafter"/>
</dbReference>
<sequence>MIRDMWEKENQPPISFCSTCLLKRPARSKHCSVCDRCVKRFDHHCPWVLNCIGEKNHLLFVFYLSIVIASLMQFLVATFHYWRDSCGEISRSNITYCNPWVTYVFVIALYHFIWTSAMFVFQIYQILCEMTTNERLNAYRYEHFHSTGDRLTIRSPFSWVV</sequence>
<keyword evidence="5 7" id="KW-0472">Membrane</keyword>
<dbReference type="GO" id="GO:0019706">
    <property type="term" value="F:protein-cysteine S-palmitoyltransferase activity"/>
    <property type="evidence" value="ECO:0007669"/>
    <property type="project" value="UniProtKB-EC"/>
</dbReference>
<evidence type="ECO:0000313" key="9">
    <source>
        <dbReference type="EMBL" id="VDK76290.1"/>
    </source>
</evidence>
<evidence type="ECO:0000313" key="10">
    <source>
        <dbReference type="Proteomes" id="UP000277928"/>
    </source>
</evidence>
<dbReference type="AlphaFoldDB" id="A0A3P6TAB3"/>
<comment type="subcellular location">
    <subcellularLocation>
        <location evidence="1">Membrane</location>
        <topology evidence="1">Multi-pass membrane protein</topology>
    </subcellularLocation>
</comment>
<feature type="domain" description="Palmitoyltransferase DHHC" evidence="8">
    <location>
        <begin position="14"/>
        <end position="137"/>
    </location>
</feature>
<dbReference type="OMA" id="ITTHEWV"/>
<keyword evidence="2 7" id="KW-0808">Transferase</keyword>
<dbReference type="PANTHER" id="PTHR22883">
    <property type="entry name" value="ZINC FINGER DHHC DOMAIN CONTAINING PROTEIN"/>
    <property type="match status" value="1"/>
</dbReference>
<keyword evidence="3 7" id="KW-0812">Transmembrane</keyword>
<evidence type="ECO:0000256" key="2">
    <source>
        <dbReference type="ARBA" id="ARBA00022679"/>
    </source>
</evidence>
<dbReference type="Pfam" id="PF01529">
    <property type="entry name" value="DHHC"/>
    <property type="match status" value="1"/>
</dbReference>
<evidence type="ECO:0000256" key="6">
    <source>
        <dbReference type="ARBA" id="ARBA00023315"/>
    </source>
</evidence>
<dbReference type="InterPro" id="IPR001594">
    <property type="entry name" value="Palmitoyltrfase_DHHC"/>
</dbReference>